<name>A0ABS8CK59_9RHOB</name>
<dbReference type="CDD" id="cd01108">
    <property type="entry name" value="HTH_CueR"/>
    <property type="match status" value="1"/>
</dbReference>
<proteinExistence type="predicted"/>
<evidence type="ECO:0000256" key="2">
    <source>
        <dbReference type="ARBA" id="ARBA00022490"/>
    </source>
</evidence>
<evidence type="ECO:0000259" key="6">
    <source>
        <dbReference type="PROSITE" id="PS50937"/>
    </source>
</evidence>
<dbReference type="Pfam" id="PF09278">
    <property type="entry name" value="MerR-DNA-bind"/>
    <property type="match status" value="1"/>
</dbReference>
<keyword evidence="8" id="KW-1185">Reference proteome</keyword>
<dbReference type="InterPro" id="IPR047057">
    <property type="entry name" value="MerR_fam"/>
</dbReference>
<accession>A0ABS8CK59</accession>
<reference evidence="7 8" key="1">
    <citation type="submission" date="2020-07" db="EMBL/GenBank/DDBJ databases">
        <title>Pseudogemmobacter sp. nov., isolated from poultry manure in Taiwan.</title>
        <authorList>
            <person name="Lin S.-Y."/>
            <person name="Tang Y.-S."/>
            <person name="Young C.-C."/>
        </authorList>
    </citation>
    <scope>NUCLEOTIDE SEQUENCE [LARGE SCALE GENOMIC DNA]</scope>
    <source>
        <strain evidence="7 8">CC-YST710</strain>
    </source>
</reference>
<evidence type="ECO:0000313" key="8">
    <source>
        <dbReference type="Proteomes" id="UP001198571"/>
    </source>
</evidence>
<dbReference type="SMART" id="SM00422">
    <property type="entry name" value="HTH_MERR"/>
    <property type="match status" value="1"/>
</dbReference>
<feature type="domain" description="HTH merR-type" evidence="6">
    <location>
        <begin position="1"/>
        <end position="68"/>
    </location>
</feature>
<dbReference type="Pfam" id="PF00376">
    <property type="entry name" value="MerR"/>
    <property type="match status" value="1"/>
</dbReference>
<dbReference type="PROSITE" id="PS50937">
    <property type="entry name" value="HTH_MERR_2"/>
    <property type="match status" value="1"/>
</dbReference>
<evidence type="ECO:0000256" key="3">
    <source>
        <dbReference type="ARBA" id="ARBA00023015"/>
    </source>
</evidence>
<evidence type="ECO:0000313" key="7">
    <source>
        <dbReference type="EMBL" id="MCB5409756.1"/>
    </source>
</evidence>
<evidence type="ECO:0000256" key="5">
    <source>
        <dbReference type="ARBA" id="ARBA00023163"/>
    </source>
</evidence>
<evidence type="ECO:0000256" key="1">
    <source>
        <dbReference type="ARBA" id="ARBA00004496"/>
    </source>
</evidence>
<comment type="subcellular location">
    <subcellularLocation>
        <location evidence="1">Cytoplasm</location>
    </subcellularLocation>
</comment>
<dbReference type="InterPro" id="IPR009061">
    <property type="entry name" value="DNA-bd_dom_put_sf"/>
</dbReference>
<keyword evidence="5" id="KW-0804">Transcription</keyword>
<dbReference type="InterPro" id="IPR015358">
    <property type="entry name" value="Tscrpt_reg_MerR_DNA-bd"/>
</dbReference>
<dbReference type="Proteomes" id="UP001198571">
    <property type="component" value="Unassembled WGS sequence"/>
</dbReference>
<dbReference type="Gene3D" id="1.10.1660.10">
    <property type="match status" value="1"/>
</dbReference>
<gene>
    <name evidence="7" type="primary">cueR</name>
    <name evidence="7" type="ORF">H0485_07045</name>
</gene>
<keyword evidence="4" id="KW-0238">DNA-binding</keyword>
<keyword evidence="2" id="KW-0963">Cytoplasm</keyword>
<dbReference type="RefSeq" id="WP_226934661.1">
    <property type="nucleotide sequence ID" value="NZ_JACDXX010000005.1"/>
</dbReference>
<protein>
    <submittedName>
        <fullName evidence="7">Cu(I)-responsive transcriptional regulator</fullName>
    </submittedName>
</protein>
<dbReference type="NCBIfam" id="TIGR02044">
    <property type="entry name" value="CueR"/>
    <property type="match status" value="1"/>
</dbReference>
<dbReference type="PANTHER" id="PTHR30204">
    <property type="entry name" value="REDOX-CYCLING DRUG-SENSING TRANSCRIPTIONAL ACTIVATOR SOXR"/>
    <property type="match status" value="1"/>
</dbReference>
<dbReference type="PANTHER" id="PTHR30204:SF94">
    <property type="entry name" value="HEAVY METAL-DEPENDENT TRANSCRIPTIONAL REGULATOR HI_0293-RELATED"/>
    <property type="match status" value="1"/>
</dbReference>
<dbReference type="SUPFAM" id="SSF46955">
    <property type="entry name" value="Putative DNA-binding domain"/>
    <property type="match status" value="1"/>
</dbReference>
<dbReference type="PRINTS" id="PR00040">
    <property type="entry name" value="HTHMERR"/>
</dbReference>
<sequence>MNIKEVAARAGLPAKTIRYYEEIGLIRPLRGANGYRSFRDSDLHKLAFLGRARSLGFSIEECRALLALYEDQSRASSDVKALAGKHLDQIAAKIRELQEMQATLQQLVGACAGDQRPDCPILQGLADPAGLTRIKTDCCA</sequence>
<dbReference type="InterPro" id="IPR000551">
    <property type="entry name" value="MerR-type_HTH_dom"/>
</dbReference>
<comment type="caution">
    <text evidence="7">The sequence shown here is derived from an EMBL/GenBank/DDBJ whole genome shotgun (WGS) entry which is preliminary data.</text>
</comment>
<keyword evidence="3" id="KW-0805">Transcription regulation</keyword>
<evidence type="ECO:0000256" key="4">
    <source>
        <dbReference type="ARBA" id="ARBA00023125"/>
    </source>
</evidence>
<dbReference type="InterPro" id="IPR011789">
    <property type="entry name" value="CueR"/>
</dbReference>
<dbReference type="EMBL" id="JACDXX010000005">
    <property type="protein sequence ID" value="MCB5409756.1"/>
    <property type="molecule type" value="Genomic_DNA"/>
</dbReference>
<organism evidence="7 8">
    <name type="scientific">Pseudogemmobacter faecipullorum</name>
    <dbReference type="NCBI Taxonomy" id="2755041"/>
    <lineage>
        <taxon>Bacteria</taxon>
        <taxon>Pseudomonadati</taxon>
        <taxon>Pseudomonadota</taxon>
        <taxon>Alphaproteobacteria</taxon>
        <taxon>Rhodobacterales</taxon>
        <taxon>Paracoccaceae</taxon>
        <taxon>Pseudogemmobacter</taxon>
    </lineage>
</organism>